<keyword evidence="4" id="KW-1185">Reference proteome</keyword>
<sequence length="126" mass="13636">MPKRSTTARIGAQRKARAQRNVEVSAPEVLQPEQPVKKPKSSTATVTEESTHGEAPAQEATLPKSGARAKLANRRAATQKNQRVASSIVTPEHFAYVKKDLLTIGILTVVMLAVMLALYFTIGSQL</sequence>
<dbReference type="Proteomes" id="UP000248806">
    <property type="component" value="Unassembled WGS sequence"/>
</dbReference>
<dbReference type="EMBL" id="QKUF01000003">
    <property type="protein sequence ID" value="PZW32999.1"/>
    <property type="molecule type" value="Genomic_DNA"/>
</dbReference>
<comment type="caution">
    <text evidence="3">The sequence shown here is derived from an EMBL/GenBank/DDBJ whole genome shotgun (WGS) entry which is preliminary data.</text>
</comment>
<reference evidence="3 4" key="1">
    <citation type="submission" date="2018-06" db="EMBL/GenBank/DDBJ databases">
        <title>Genomic Encyclopedia of Archaeal and Bacterial Type Strains, Phase II (KMG-II): from individual species to whole genera.</title>
        <authorList>
            <person name="Goeker M."/>
        </authorList>
    </citation>
    <scope>NUCLEOTIDE SEQUENCE [LARGE SCALE GENOMIC DNA]</scope>
    <source>
        <strain evidence="3 4">ATCC BAA-1881</strain>
    </source>
</reference>
<dbReference type="AlphaFoldDB" id="A0A326UBQ5"/>
<gene>
    <name evidence="3" type="ORF">EI42_01547</name>
</gene>
<protein>
    <submittedName>
        <fullName evidence="3">Uncharacterized protein</fullName>
    </submittedName>
</protein>
<evidence type="ECO:0000256" key="2">
    <source>
        <dbReference type="SAM" id="Phobius"/>
    </source>
</evidence>
<keyword evidence="2" id="KW-1133">Transmembrane helix</keyword>
<dbReference type="OrthoDB" id="162875at2"/>
<accession>A0A326UBQ5</accession>
<keyword evidence="2" id="KW-0812">Transmembrane</keyword>
<evidence type="ECO:0000256" key="1">
    <source>
        <dbReference type="SAM" id="MobiDB-lite"/>
    </source>
</evidence>
<feature type="transmembrane region" description="Helical" evidence="2">
    <location>
        <begin position="101"/>
        <end position="122"/>
    </location>
</feature>
<dbReference type="RefSeq" id="WP_111320517.1">
    <property type="nucleotide sequence ID" value="NZ_BIFX01000001.1"/>
</dbReference>
<evidence type="ECO:0000313" key="4">
    <source>
        <dbReference type="Proteomes" id="UP000248806"/>
    </source>
</evidence>
<keyword evidence="2" id="KW-0472">Membrane</keyword>
<proteinExistence type="predicted"/>
<name>A0A326UBQ5_THEHA</name>
<feature type="region of interest" description="Disordered" evidence="1">
    <location>
        <begin position="1"/>
        <end position="84"/>
    </location>
</feature>
<organism evidence="3 4">
    <name type="scientific">Thermosporothrix hazakensis</name>
    <dbReference type="NCBI Taxonomy" id="644383"/>
    <lineage>
        <taxon>Bacteria</taxon>
        <taxon>Bacillati</taxon>
        <taxon>Chloroflexota</taxon>
        <taxon>Ktedonobacteria</taxon>
        <taxon>Ktedonobacterales</taxon>
        <taxon>Thermosporotrichaceae</taxon>
        <taxon>Thermosporothrix</taxon>
    </lineage>
</organism>
<evidence type="ECO:0000313" key="3">
    <source>
        <dbReference type="EMBL" id="PZW32999.1"/>
    </source>
</evidence>